<protein>
    <submittedName>
        <fullName evidence="1">Uncharacterized protein</fullName>
    </submittedName>
</protein>
<comment type="caution">
    <text evidence="1">The sequence shown here is derived from an EMBL/GenBank/DDBJ whole genome shotgun (WGS) entry which is preliminary data.</text>
</comment>
<dbReference type="RefSeq" id="WP_377513907.1">
    <property type="nucleotide sequence ID" value="NZ_JBHSQS010000012.1"/>
</dbReference>
<sequence length="680" mass="73766">MSGVPVITCPDCAGLAFAVRQCQCTSGGNRLIVDWDDLADEPYSDCQLCQGDGSVAVPCLSCARRGRRRAELVLTVVNLDTGLAASRRLRPGGLRPEPERGGGWWVPLAPIARELADAVGVQGLRDHWLIDGALQDPVLWLPRRWQPDLPASQRYALEAEVLAGQDHSPWQVYLGRSTANPPPPEPARRLGQLCALADLLHLDLVVEVRRYYGEASWDVRYELPGAAVPVEARTRGANLPAAVAVTTVAEAMYRLDERGLSAPAYTVRLASGAPTGPVAVDLDQVERRVFADLASGAPGAQAVWRDSRWWHTRLREGGSSEELHERNTGQVVRREVTGLLRAWEPPDPAWWGEPVDWWECPDCRPDSRLRRCLCLLGSPTADPDCARCGGAGMAPSALACNTCRDSRRIYSALTVTVTDLSRAVHELWRPAAGEPATMVATQPGGKPVYQLRRHYRAARLAATFGVRPQDLTPVDDVGCHGLDQDLLDGIVTVDGPGMDPAGCYVSRAARGLPGARLIVLAQVPEGPPLVDLIRLALGLDLALEVIVCDYRRNAADPLRLHGDRWRVRVVHPDAPVEPDPALPRSLEAAVADCLEYLENALLATVPRDPDQPVPVPGLAVPPVVADPTALLSRLGHHYAGQFVTARFTRAGCQLWLTERNAIHPLARAATMADAVTALRL</sequence>
<dbReference type="Proteomes" id="UP001596226">
    <property type="component" value="Unassembled WGS sequence"/>
</dbReference>
<proteinExistence type="predicted"/>
<organism evidence="1 2">
    <name type="scientific">Micromonospora vulcania</name>
    <dbReference type="NCBI Taxonomy" id="1441873"/>
    <lineage>
        <taxon>Bacteria</taxon>
        <taxon>Bacillati</taxon>
        <taxon>Actinomycetota</taxon>
        <taxon>Actinomycetes</taxon>
        <taxon>Micromonosporales</taxon>
        <taxon>Micromonosporaceae</taxon>
        <taxon>Micromonospora</taxon>
    </lineage>
</organism>
<gene>
    <name evidence="1" type="ORF">ACFQGL_21075</name>
</gene>
<keyword evidence="2" id="KW-1185">Reference proteome</keyword>
<evidence type="ECO:0000313" key="1">
    <source>
        <dbReference type="EMBL" id="MFC5925835.1"/>
    </source>
</evidence>
<dbReference type="EMBL" id="JBHSQS010000012">
    <property type="protein sequence ID" value="MFC5925835.1"/>
    <property type="molecule type" value="Genomic_DNA"/>
</dbReference>
<name>A0ABW1H838_9ACTN</name>
<evidence type="ECO:0000313" key="2">
    <source>
        <dbReference type="Proteomes" id="UP001596226"/>
    </source>
</evidence>
<accession>A0ABW1H838</accession>
<reference evidence="2" key="1">
    <citation type="journal article" date="2019" name="Int. J. Syst. Evol. Microbiol.">
        <title>The Global Catalogue of Microorganisms (GCM) 10K type strain sequencing project: providing services to taxonomists for standard genome sequencing and annotation.</title>
        <authorList>
            <consortium name="The Broad Institute Genomics Platform"/>
            <consortium name="The Broad Institute Genome Sequencing Center for Infectious Disease"/>
            <person name="Wu L."/>
            <person name="Ma J."/>
        </authorList>
    </citation>
    <scope>NUCLEOTIDE SEQUENCE [LARGE SCALE GENOMIC DNA]</scope>
    <source>
        <strain evidence="2">CGMCC 4.7144</strain>
    </source>
</reference>